<gene>
    <name evidence="1" type="ORF">HNQ62_002286</name>
</gene>
<proteinExistence type="predicted"/>
<accession>A0A7J9RWC4</accession>
<sequence>MLGLLLFWLRGRWGVENAFRSLEEFRVRTCDVRKELVLVLLSYFLLNVLVGSWRRVRLWEFSQAIVDFLILKEMRGVVAQGFTSSWGVVFRELQLTLCTPF</sequence>
<evidence type="ECO:0000313" key="2">
    <source>
        <dbReference type="Proteomes" id="UP000582213"/>
    </source>
</evidence>
<dbReference type="EMBL" id="JACHFY010000017">
    <property type="protein sequence ID" value="MBB5254512.1"/>
    <property type="molecule type" value="Genomic_DNA"/>
</dbReference>
<dbReference type="Proteomes" id="UP000582213">
    <property type="component" value="Unassembled WGS sequence"/>
</dbReference>
<reference evidence="1 2" key="1">
    <citation type="submission" date="2020-08" db="EMBL/GenBank/DDBJ databases">
        <title>Genomic Encyclopedia of Type Strains, Phase IV (KMG-IV): sequencing the most valuable type-strain genomes for metagenomic binning, comparative biology and taxonomic classification.</title>
        <authorList>
            <person name="Goeker M."/>
        </authorList>
    </citation>
    <scope>NUCLEOTIDE SEQUENCE [LARGE SCALE GENOMIC DNA]</scope>
    <source>
        <strain evidence="1 2">DSM 12421</strain>
    </source>
</reference>
<dbReference type="AlphaFoldDB" id="A0A7J9RWC4"/>
<evidence type="ECO:0000313" key="1">
    <source>
        <dbReference type="EMBL" id="MBB5254512.1"/>
    </source>
</evidence>
<comment type="caution">
    <text evidence="1">The sequence shown here is derived from an EMBL/GenBank/DDBJ whole genome shotgun (WGS) entry which is preliminary data.</text>
</comment>
<protein>
    <submittedName>
        <fullName evidence="1">IS4 transposase</fullName>
    </submittedName>
</protein>
<name>A0A7J9RWC4_SULOH</name>
<organism evidence="1 2">
    <name type="scientific">Sulfurisphaera ohwakuensis</name>
    <dbReference type="NCBI Taxonomy" id="69656"/>
    <lineage>
        <taxon>Archaea</taxon>
        <taxon>Thermoproteota</taxon>
        <taxon>Thermoprotei</taxon>
        <taxon>Sulfolobales</taxon>
        <taxon>Sulfolobaceae</taxon>
        <taxon>Sulfurisphaera</taxon>
    </lineage>
</organism>